<accession>A0A8H7KDG8</accession>
<dbReference type="PANTHER" id="PTHR33048">
    <property type="entry name" value="PTH11-LIKE INTEGRAL MEMBRANE PROTEIN (AFU_ORTHOLOGUE AFUA_5G11245)"/>
    <property type="match status" value="1"/>
</dbReference>
<feature type="transmembrane region" description="Helical" evidence="6">
    <location>
        <begin position="159"/>
        <end position="182"/>
    </location>
</feature>
<evidence type="ECO:0000256" key="5">
    <source>
        <dbReference type="ARBA" id="ARBA00038359"/>
    </source>
</evidence>
<name>A0A8H7KDG8_BIOOC</name>
<comment type="similarity">
    <text evidence="5">Belongs to the SAT4 family.</text>
</comment>
<proteinExistence type="inferred from homology"/>
<gene>
    <name evidence="8" type="ORF">IM811_017814</name>
</gene>
<feature type="transmembrane region" description="Helical" evidence="6">
    <location>
        <begin position="115"/>
        <end position="139"/>
    </location>
</feature>
<keyword evidence="4 6" id="KW-0472">Membrane</keyword>
<evidence type="ECO:0000256" key="2">
    <source>
        <dbReference type="ARBA" id="ARBA00022692"/>
    </source>
</evidence>
<evidence type="ECO:0000256" key="1">
    <source>
        <dbReference type="ARBA" id="ARBA00004141"/>
    </source>
</evidence>
<organism evidence="8 9">
    <name type="scientific">Bionectria ochroleuca</name>
    <name type="common">Gliocladium roseum</name>
    <dbReference type="NCBI Taxonomy" id="29856"/>
    <lineage>
        <taxon>Eukaryota</taxon>
        <taxon>Fungi</taxon>
        <taxon>Dikarya</taxon>
        <taxon>Ascomycota</taxon>
        <taxon>Pezizomycotina</taxon>
        <taxon>Sordariomycetes</taxon>
        <taxon>Hypocreomycetidae</taxon>
        <taxon>Hypocreales</taxon>
        <taxon>Bionectriaceae</taxon>
        <taxon>Clonostachys</taxon>
    </lineage>
</organism>
<evidence type="ECO:0000256" key="3">
    <source>
        <dbReference type="ARBA" id="ARBA00022989"/>
    </source>
</evidence>
<feature type="transmembrane region" description="Helical" evidence="6">
    <location>
        <begin position="241"/>
        <end position="261"/>
    </location>
</feature>
<dbReference type="InterPro" id="IPR052337">
    <property type="entry name" value="SAT4-like"/>
</dbReference>
<dbReference type="AlphaFoldDB" id="A0A8H7KDG8"/>
<feature type="domain" description="Rhodopsin" evidence="7">
    <location>
        <begin position="100"/>
        <end position="260"/>
    </location>
</feature>
<sequence>MTASATQANGKKGENRDRTQINKNALACISSFYVTCDTSRAIGKRLAIAMDSMTGEQIQALANDLPPLTPKGLGSAVEVVACLFGAISLLAVSLRIYVRSGCSVASSRHWGIEDYLVLAGILPFIPAVAFAVLAARYGVGSHDVDIPSPLYLIRASEYQTYWEVLYFISSTIIKCAIGFTCVRVDTRKRVTIPLYVNMATMVIVAILALTFVFANCVPVAATWNPALGTCQDKISLQTVSYIVSVIQMVTDWACAIIPFSLSPGYKCREEERCPSLPFLELVLPQVSPLAFVCPS</sequence>
<evidence type="ECO:0000256" key="4">
    <source>
        <dbReference type="ARBA" id="ARBA00023136"/>
    </source>
</evidence>
<dbReference type="GO" id="GO:0016020">
    <property type="term" value="C:membrane"/>
    <property type="evidence" value="ECO:0007669"/>
    <property type="project" value="UniProtKB-SubCell"/>
</dbReference>
<reference evidence="8" key="1">
    <citation type="submission" date="2020-10" db="EMBL/GenBank/DDBJ databases">
        <title>High-Quality Genome Resource of Clonostachys rosea strain S41 by Oxford Nanopore Long-Read Sequencing.</title>
        <authorList>
            <person name="Wang H."/>
        </authorList>
    </citation>
    <scope>NUCLEOTIDE SEQUENCE</scope>
    <source>
        <strain evidence="8">S41</strain>
    </source>
</reference>
<dbReference type="InterPro" id="IPR049326">
    <property type="entry name" value="Rhodopsin_dom_fungi"/>
</dbReference>
<feature type="transmembrane region" description="Helical" evidence="6">
    <location>
        <begin position="73"/>
        <end position="94"/>
    </location>
</feature>
<keyword evidence="3 6" id="KW-1133">Transmembrane helix</keyword>
<evidence type="ECO:0000256" key="6">
    <source>
        <dbReference type="SAM" id="Phobius"/>
    </source>
</evidence>
<evidence type="ECO:0000313" key="9">
    <source>
        <dbReference type="Proteomes" id="UP000616885"/>
    </source>
</evidence>
<protein>
    <recommendedName>
        <fullName evidence="7">Rhodopsin domain-containing protein</fullName>
    </recommendedName>
</protein>
<evidence type="ECO:0000259" key="7">
    <source>
        <dbReference type="Pfam" id="PF20684"/>
    </source>
</evidence>
<comment type="caution">
    <text evidence="8">The sequence shown here is derived from an EMBL/GenBank/DDBJ whole genome shotgun (WGS) entry which is preliminary data.</text>
</comment>
<feature type="transmembrane region" description="Helical" evidence="6">
    <location>
        <begin position="194"/>
        <end position="221"/>
    </location>
</feature>
<dbReference type="PANTHER" id="PTHR33048:SF31">
    <property type="entry name" value="INTEGRAL MEMBRANE PROTEIN"/>
    <property type="match status" value="1"/>
</dbReference>
<evidence type="ECO:0000313" key="8">
    <source>
        <dbReference type="EMBL" id="KAF9748309.1"/>
    </source>
</evidence>
<comment type="subcellular location">
    <subcellularLocation>
        <location evidence="1">Membrane</location>
        <topology evidence="1">Multi-pass membrane protein</topology>
    </subcellularLocation>
</comment>
<keyword evidence="2 6" id="KW-0812">Transmembrane</keyword>
<dbReference type="Proteomes" id="UP000616885">
    <property type="component" value="Unassembled WGS sequence"/>
</dbReference>
<dbReference type="EMBL" id="JADCTT010000009">
    <property type="protein sequence ID" value="KAF9748309.1"/>
    <property type="molecule type" value="Genomic_DNA"/>
</dbReference>
<dbReference type="Pfam" id="PF20684">
    <property type="entry name" value="Fung_rhodopsin"/>
    <property type="match status" value="1"/>
</dbReference>